<dbReference type="PANTHER" id="PTHR11079">
    <property type="entry name" value="CYTOSINE DEAMINASE FAMILY MEMBER"/>
    <property type="match status" value="1"/>
</dbReference>
<dbReference type="PROSITE" id="PS51747">
    <property type="entry name" value="CYT_DCMP_DEAMINASES_2"/>
    <property type="match status" value="1"/>
</dbReference>
<keyword evidence="1" id="KW-0479">Metal-binding</keyword>
<evidence type="ECO:0000256" key="2">
    <source>
        <dbReference type="ARBA" id="ARBA00022833"/>
    </source>
</evidence>
<dbReference type="EMBL" id="BCNV01000001">
    <property type="protein sequence ID" value="GAS80440.1"/>
    <property type="molecule type" value="Genomic_DNA"/>
</dbReference>
<dbReference type="CDD" id="cd01285">
    <property type="entry name" value="nucleoside_deaminase"/>
    <property type="match status" value="1"/>
</dbReference>
<protein>
    <submittedName>
        <fullName evidence="4">CMP/dCMP deaminase zinc-binding protein</fullName>
    </submittedName>
</protein>
<dbReference type="GO" id="GO:0008270">
    <property type="term" value="F:zinc ion binding"/>
    <property type="evidence" value="ECO:0007669"/>
    <property type="project" value="InterPro"/>
</dbReference>
<evidence type="ECO:0000313" key="4">
    <source>
        <dbReference type="EMBL" id="GAS80440.1"/>
    </source>
</evidence>
<evidence type="ECO:0000313" key="5">
    <source>
        <dbReference type="Proteomes" id="UP000069697"/>
    </source>
</evidence>
<name>A0A100VIE6_PAEAM</name>
<reference evidence="5" key="2">
    <citation type="submission" date="2016-01" db="EMBL/GenBank/DDBJ databases">
        <title>Draft Genome Sequence of Paenibacillus amylolyticus Heshi-A3 that Was Isolated from Fermented Rice Bran with Aging Salted Mackerel, Which Was Named Heshiko as Traditional Fermented Seafood in Japan.</title>
        <authorList>
            <person name="Akuzawa S."/>
            <person name="Nakagawa J."/>
            <person name="Kanekatsu T."/>
            <person name="Kubota E."/>
            <person name="Ohtake R."/>
            <person name="Suzuki T."/>
            <person name="Kanesaki Y."/>
        </authorList>
    </citation>
    <scope>NUCLEOTIDE SEQUENCE [LARGE SCALE GENOMIC DNA]</scope>
    <source>
        <strain evidence="5">Heshi-A3</strain>
    </source>
</reference>
<dbReference type="PROSITE" id="PS00903">
    <property type="entry name" value="CYT_DCMP_DEAMINASES_1"/>
    <property type="match status" value="1"/>
</dbReference>
<gene>
    <name evidence="4" type="ORF">PAHA3_0510</name>
</gene>
<evidence type="ECO:0000259" key="3">
    <source>
        <dbReference type="PROSITE" id="PS51747"/>
    </source>
</evidence>
<dbReference type="InterPro" id="IPR016192">
    <property type="entry name" value="APOBEC/CMP_deaminase_Zn-bd"/>
</dbReference>
<feature type="domain" description="CMP/dCMP-type deaminase" evidence="3">
    <location>
        <begin position="2"/>
        <end position="120"/>
    </location>
</feature>
<dbReference type="GO" id="GO:0002100">
    <property type="term" value="P:tRNA wobble adenosine to inosine editing"/>
    <property type="evidence" value="ECO:0007669"/>
    <property type="project" value="TreeGrafter"/>
</dbReference>
<proteinExistence type="predicted"/>
<dbReference type="InterPro" id="IPR016193">
    <property type="entry name" value="Cytidine_deaminase-like"/>
</dbReference>
<dbReference type="RefSeq" id="WP_062833325.1">
    <property type="nucleotide sequence ID" value="NZ_BCNV01000001.1"/>
</dbReference>
<dbReference type="Proteomes" id="UP000069697">
    <property type="component" value="Unassembled WGS sequence"/>
</dbReference>
<organism evidence="4 5">
    <name type="scientific">Paenibacillus amylolyticus</name>
    <dbReference type="NCBI Taxonomy" id="1451"/>
    <lineage>
        <taxon>Bacteria</taxon>
        <taxon>Bacillati</taxon>
        <taxon>Bacillota</taxon>
        <taxon>Bacilli</taxon>
        <taxon>Bacillales</taxon>
        <taxon>Paenibacillaceae</taxon>
        <taxon>Paenibacillus</taxon>
    </lineage>
</organism>
<dbReference type="PANTHER" id="PTHR11079:SF202">
    <property type="entry name" value="TRNA-SPECIFIC ADENOSINE DEAMINASE"/>
    <property type="match status" value="1"/>
</dbReference>
<keyword evidence="2" id="KW-0862">Zinc</keyword>
<dbReference type="AlphaFoldDB" id="A0A100VIE6"/>
<evidence type="ECO:0000256" key="1">
    <source>
        <dbReference type="ARBA" id="ARBA00022723"/>
    </source>
</evidence>
<reference evidence="4 5" key="1">
    <citation type="journal article" date="2016" name="Genome Announc.">
        <title>Draft Genome Sequence of Paenibacillus amylolyticus Heshi-A3, Isolated from Fermented Rice Bran in a Japanese Fermented Seafood Dish.</title>
        <authorList>
            <person name="Akuzawa S."/>
            <person name="Nagaoka J."/>
            <person name="Kanekatsu M."/>
            <person name="Kubota E."/>
            <person name="Ohtake R."/>
            <person name="Suzuki T."/>
            <person name="Kanesaki Y."/>
        </authorList>
    </citation>
    <scope>NUCLEOTIDE SEQUENCE [LARGE SCALE GENOMIC DNA]</scope>
    <source>
        <strain evidence="4 5">Heshi-A3</strain>
    </source>
</reference>
<sequence>MDKHYENLLLAFEEAEKARDEGTFPIGAIIVDADGSVVSRGRNRVFSSCDSTAHAEVDAIRKAGNMILHLESKKFIPKNELTLYTTCEPCPMCTSTIVLSLIKKVVWAANDKDIGAFKKFKELNSELPIYNDLFKDIEFVAAPYRDLELRQRKMLAEWNNSRGYTDTHWNDELANETVQ</sequence>
<dbReference type="InterPro" id="IPR002125">
    <property type="entry name" value="CMP_dCMP_dom"/>
</dbReference>
<dbReference type="Gene3D" id="3.40.140.10">
    <property type="entry name" value="Cytidine Deaminase, domain 2"/>
    <property type="match status" value="1"/>
</dbReference>
<accession>A0A100VIE6</accession>
<dbReference type="GO" id="GO:0052717">
    <property type="term" value="F:tRNA-specific adenosine-34 deaminase activity"/>
    <property type="evidence" value="ECO:0007669"/>
    <property type="project" value="TreeGrafter"/>
</dbReference>
<comment type="caution">
    <text evidence="4">The sequence shown here is derived from an EMBL/GenBank/DDBJ whole genome shotgun (WGS) entry which is preliminary data.</text>
</comment>
<dbReference type="SUPFAM" id="SSF53927">
    <property type="entry name" value="Cytidine deaminase-like"/>
    <property type="match status" value="1"/>
</dbReference>
<dbReference type="Pfam" id="PF00383">
    <property type="entry name" value="dCMP_cyt_deam_1"/>
    <property type="match status" value="1"/>
</dbReference>